<dbReference type="PROSITE" id="PS00138">
    <property type="entry name" value="SUBTILASE_SER"/>
    <property type="match status" value="1"/>
</dbReference>
<evidence type="ECO:0000256" key="2">
    <source>
        <dbReference type="ARBA" id="ARBA00022670"/>
    </source>
</evidence>
<dbReference type="EMBL" id="JABANE010000003">
    <property type="protein sequence ID" value="NME66670.1"/>
    <property type="molecule type" value="Genomic_DNA"/>
</dbReference>
<feature type="signal peptide" evidence="6">
    <location>
        <begin position="1"/>
        <end position="19"/>
    </location>
</feature>
<dbReference type="Gene3D" id="3.40.50.200">
    <property type="entry name" value="Peptidase S8/S53 domain"/>
    <property type="match status" value="1"/>
</dbReference>
<dbReference type="InterPro" id="IPR023828">
    <property type="entry name" value="Peptidase_S8_Ser-AS"/>
</dbReference>
<comment type="similarity">
    <text evidence="1 5">Belongs to the peptidase S8 family.</text>
</comment>
<dbReference type="GO" id="GO:0004252">
    <property type="term" value="F:serine-type endopeptidase activity"/>
    <property type="evidence" value="ECO:0007669"/>
    <property type="project" value="UniProtKB-UniRule"/>
</dbReference>
<protein>
    <submittedName>
        <fullName evidence="9">S8 family serine peptidase</fullName>
    </submittedName>
</protein>
<dbReference type="SUPFAM" id="SSF52743">
    <property type="entry name" value="Subtilisin-like"/>
    <property type="match status" value="1"/>
</dbReference>
<evidence type="ECO:0000256" key="3">
    <source>
        <dbReference type="ARBA" id="ARBA00022801"/>
    </source>
</evidence>
<comment type="caution">
    <text evidence="9">The sequence shown here is derived from an EMBL/GenBank/DDBJ whole genome shotgun (WGS) entry which is preliminary data.</text>
</comment>
<name>A0A7X9NZJ0_9BACT</name>
<gene>
    <name evidence="9" type="ORF">HHU12_01720</name>
</gene>
<keyword evidence="2 5" id="KW-0645">Protease</keyword>
<evidence type="ECO:0000256" key="5">
    <source>
        <dbReference type="PROSITE-ProRule" id="PRU01240"/>
    </source>
</evidence>
<dbReference type="Proteomes" id="UP000576082">
    <property type="component" value="Unassembled WGS sequence"/>
</dbReference>
<feature type="chain" id="PRO_5030980084" evidence="6">
    <location>
        <begin position="20"/>
        <end position="529"/>
    </location>
</feature>
<evidence type="ECO:0000313" key="10">
    <source>
        <dbReference type="Proteomes" id="UP000576082"/>
    </source>
</evidence>
<evidence type="ECO:0000259" key="7">
    <source>
        <dbReference type="Pfam" id="PF00082"/>
    </source>
</evidence>
<dbReference type="NCBIfam" id="TIGR04183">
    <property type="entry name" value="Por_Secre_tail"/>
    <property type="match status" value="1"/>
</dbReference>
<dbReference type="InterPro" id="IPR000209">
    <property type="entry name" value="Peptidase_S8/S53_dom"/>
</dbReference>
<evidence type="ECO:0000256" key="1">
    <source>
        <dbReference type="ARBA" id="ARBA00011073"/>
    </source>
</evidence>
<keyword evidence="6" id="KW-0732">Signal</keyword>
<keyword evidence="4 5" id="KW-0720">Serine protease</keyword>
<organism evidence="9 10">
    <name type="scientific">Flammeovirga aprica JL-4</name>
    <dbReference type="NCBI Taxonomy" id="694437"/>
    <lineage>
        <taxon>Bacteria</taxon>
        <taxon>Pseudomonadati</taxon>
        <taxon>Bacteroidota</taxon>
        <taxon>Cytophagia</taxon>
        <taxon>Cytophagales</taxon>
        <taxon>Flammeovirgaceae</taxon>
        <taxon>Flammeovirga</taxon>
    </lineage>
</organism>
<dbReference type="PANTHER" id="PTHR43806:SF67">
    <property type="entry name" value="EGF-LIKE DOMAIN-CONTAINING PROTEIN"/>
    <property type="match status" value="1"/>
</dbReference>
<dbReference type="InterPro" id="IPR017317">
    <property type="entry name" value="Pept_S8_subtilisin_bacteroid-2"/>
</dbReference>
<accession>A0A7X9NZJ0</accession>
<dbReference type="Pfam" id="PF00082">
    <property type="entry name" value="Peptidase_S8"/>
    <property type="match status" value="1"/>
</dbReference>
<feature type="domain" description="Secretion system C-terminal sorting" evidence="8">
    <location>
        <begin position="451"/>
        <end position="523"/>
    </location>
</feature>
<feature type="active site" description="Charge relay system" evidence="5">
    <location>
        <position position="200"/>
    </location>
</feature>
<dbReference type="InterPro" id="IPR026444">
    <property type="entry name" value="Secre_tail"/>
</dbReference>
<proteinExistence type="inferred from homology"/>
<keyword evidence="3 5" id="KW-0378">Hydrolase</keyword>
<dbReference type="RefSeq" id="WP_169654417.1">
    <property type="nucleotide sequence ID" value="NZ_JABANE010000003.1"/>
</dbReference>
<feature type="domain" description="Peptidase S8/S53" evidence="7">
    <location>
        <begin position="155"/>
        <end position="426"/>
    </location>
</feature>
<dbReference type="InterPro" id="IPR036852">
    <property type="entry name" value="Peptidase_S8/S53_dom_sf"/>
</dbReference>
<dbReference type="AlphaFoldDB" id="A0A7X9NZJ0"/>
<evidence type="ECO:0000256" key="6">
    <source>
        <dbReference type="SAM" id="SignalP"/>
    </source>
</evidence>
<keyword evidence="10" id="KW-1185">Reference proteome</keyword>
<dbReference type="InterPro" id="IPR015500">
    <property type="entry name" value="Peptidase_S8_subtilisin-rel"/>
</dbReference>
<evidence type="ECO:0000256" key="4">
    <source>
        <dbReference type="ARBA" id="ARBA00022825"/>
    </source>
</evidence>
<dbReference type="PIRSF" id="PIRSF037903">
    <property type="entry name" value="Subtilisin_rel_GFO_2223"/>
    <property type="match status" value="1"/>
</dbReference>
<feature type="active site" description="Charge relay system" evidence="5">
    <location>
        <position position="379"/>
    </location>
</feature>
<dbReference type="InterPro" id="IPR050131">
    <property type="entry name" value="Peptidase_S8_subtilisin-like"/>
</dbReference>
<dbReference type="Pfam" id="PF18962">
    <property type="entry name" value="Por_Secre_tail"/>
    <property type="match status" value="1"/>
</dbReference>
<dbReference type="PRINTS" id="PR00723">
    <property type="entry name" value="SUBTILISIN"/>
</dbReference>
<evidence type="ECO:0000259" key="8">
    <source>
        <dbReference type="Pfam" id="PF18962"/>
    </source>
</evidence>
<sequence>MKKTLFTAILFHLSLLLSAQETFYLVQFKDKNPTNFSLSNPEEYLSEASINRREMMNIAIDSSDLPVVQSYIDAVASTGATIWYPLKWFNAVIVSNTNTAEIEKIASVEKVMNMSDKTMGGIEEDEKTEAYDYGKAKQQNELLGIDKMHKDGHKGEGIHVAVLDAGFKNYTTNPYFNELKLGEAYDFYSKNSNVADDHNHGADVLSTMAAYDEGSFVGGAPEATYYLYRTENTSYESRIEELMWVAAAERADSIGVDIIQSSLGYYDFDDASQNYTQSDLNGKTAWITLGANHAYTKGILVVSSAGNEGAGYWKKISFPADSPFVLTVGSVNNTTLNKAITSSFGPTSDGRIKPDVMAAGEGAWVVKSTGTVSTANGTSFSAPQMAALCAGLIQALPEGTTPMDVITRLRRSGDKASAPDSLYGFGIPNYERALLITDLEENESLFKKVKVYPNPVNDTIIKVELPSKLKNIELEFTWFTMAGQMLQSQKSSNEKSIELLNVPASHRGQYLLLRVSTEEYYKTFKVKVN</sequence>
<reference evidence="9 10" key="1">
    <citation type="submission" date="2020-04" db="EMBL/GenBank/DDBJ databases">
        <title>Flammeovirga sp. SR4, a novel species isolated from seawater.</title>
        <authorList>
            <person name="Wang X."/>
        </authorList>
    </citation>
    <scope>NUCLEOTIDE SEQUENCE [LARGE SCALE GENOMIC DNA]</scope>
    <source>
        <strain evidence="9 10">ATCC 23126</strain>
    </source>
</reference>
<evidence type="ECO:0000313" key="9">
    <source>
        <dbReference type="EMBL" id="NME66670.1"/>
    </source>
</evidence>
<dbReference type="PANTHER" id="PTHR43806">
    <property type="entry name" value="PEPTIDASE S8"/>
    <property type="match status" value="1"/>
</dbReference>
<dbReference type="GO" id="GO:0006508">
    <property type="term" value="P:proteolysis"/>
    <property type="evidence" value="ECO:0007669"/>
    <property type="project" value="UniProtKB-KW"/>
</dbReference>
<feature type="active site" description="Charge relay system" evidence="5">
    <location>
        <position position="164"/>
    </location>
</feature>
<dbReference type="PROSITE" id="PS51892">
    <property type="entry name" value="SUBTILASE"/>
    <property type="match status" value="1"/>
</dbReference>